<dbReference type="Proteomes" id="UP000193144">
    <property type="component" value="Unassembled WGS sequence"/>
</dbReference>
<gene>
    <name evidence="2" type="ORF">BCR34DRAFT_579115</name>
</gene>
<sequence>MQVLSLLLVLASAFLDKTSSLRSGPQRKPLHYDNFSVPPLTSRPRFRYWLPDASVDSGVVAANIASIASIGGGGIELVPSFEYGGDSILGKMPPGADWVTYNFGTLAFQKLFQAALQAHNDNDLVMDFALGPNQGQGVFSVTSCHVSRKEV</sequence>
<dbReference type="STRING" id="1231657.A0A1Y1YCK8"/>
<dbReference type="OrthoDB" id="2588159at2759"/>
<protein>
    <submittedName>
        <fullName evidence="2">Uncharacterized protein</fullName>
    </submittedName>
</protein>
<evidence type="ECO:0000256" key="1">
    <source>
        <dbReference type="SAM" id="SignalP"/>
    </source>
</evidence>
<dbReference type="AlphaFoldDB" id="A0A1Y1YCK8"/>
<keyword evidence="3" id="KW-1185">Reference proteome</keyword>
<comment type="caution">
    <text evidence="2">The sequence shown here is derived from an EMBL/GenBank/DDBJ whole genome shotgun (WGS) entry which is preliminary data.</text>
</comment>
<keyword evidence="1" id="KW-0732">Signal</keyword>
<evidence type="ECO:0000313" key="3">
    <source>
        <dbReference type="Proteomes" id="UP000193144"/>
    </source>
</evidence>
<proteinExistence type="predicted"/>
<accession>A0A1Y1YCK8</accession>
<dbReference type="EMBL" id="MCFA01000271">
    <property type="protein sequence ID" value="ORX95728.1"/>
    <property type="molecule type" value="Genomic_DNA"/>
</dbReference>
<organism evidence="2 3">
    <name type="scientific">Clohesyomyces aquaticus</name>
    <dbReference type="NCBI Taxonomy" id="1231657"/>
    <lineage>
        <taxon>Eukaryota</taxon>
        <taxon>Fungi</taxon>
        <taxon>Dikarya</taxon>
        <taxon>Ascomycota</taxon>
        <taxon>Pezizomycotina</taxon>
        <taxon>Dothideomycetes</taxon>
        <taxon>Pleosporomycetidae</taxon>
        <taxon>Pleosporales</taxon>
        <taxon>Lindgomycetaceae</taxon>
        <taxon>Clohesyomyces</taxon>
    </lineage>
</organism>
<evidence type="ECO:0000313" key="2">
    <source>
        <dbReference type="EMBL" id="ORX95728.1"/>
    </source>
</evidence>
<feature type="signal peptide" evidence="1">
    <location>
        <begin position="1"/>
        <end position="20"/>
    </location>
</feature>
<reference evidence="2 3" key="1">
    <citation type="submission" date="2016-07" db="EMBL/GenBank/DDBJ databases">
        <title>Pervasive Adenine N6-methylation of Active Genes in Fungi.</title>
        <authorList>
            <consortium name="DOE Joint Genome Institute"/>
            <person name="Mondo S.J."/>
            <person name="Dannebaum R.O."/>
            <person name="Kuo R.C."/>
            <person name="Labutti K."/>
            <person name="Haridas S."/>
            <person name="Kuo A."/>
            <person name="Salamov A."/>
            <person name="Ahrendt S.R."/>
            <person name="Lipzen A."/>
            <person name="Sullivan W."/>
            <person name="Andreopoulos W.B."/>
            <person name="Clum A."/>
            <person name="Lindquist E."/>
            <person name="Daum C."/>
            <person name="Ramamoorthy G.K."/>
            <person name="Gryganskyi A."/>
            <person name="Culley D."/>
            <person name="Magnuson J.K."/>
            <person name="James T.Y."/>
            <person name="O'Malley M.A."/>
            <person name="Stajich J.E."/>
            <person name="Spatafora J.W."/>
            <person name="Visel A."/>
            <person name="Grigoriev I.V."/>
        </authorList>
    </citation>
    <scope>NUCLEOTIDE SEQUENCE [LARGE SCALE GENOMIC DNA]</scope>
    <source>
        <strain evidence="2 3">CBS 115471</strain>
    </source>
</reference>
<name>A0A1Y1YCK8_9PLEO</name>
<feature type="chain" id="PRO_5012485898" evidence="1">
    <location>
        <begin position="21"/>
        <end position="151"/>
    </location>
</feature>